<evidence type="ECO:0000313" key="2">
    <source>
        <dbReference type="Proteomes" id="UP000269945"/>
    </source>
</evidence>
<comment type="caution">
    <text evidence="1">The sequence shown here is derived from an EMBL/GenBank/DDBJ whole genome shotgun (WGS) entry which is preliminary data.</text>
</comment>
<accession>A0A9X9M405</accession>
<organism evidence="1 2">
    <name type="scientific">Gulo gulo</name>
    <name type="common">Wolverine</name>
    <name type="synonym">Gluton</name>
    <dbReference type="NCBI Taxonomy" id="48420"/>
    <lineage>
        <taxon>Eukaryota</taxon>
        <taxon>Metazoa</taxon>
        <taxon>Chordata</taxon>
        <taxon>Craniata</taxon>
        <taxon>Vertebrata</taxon>
        <taxon>Euteleostomi</taxon>
        <taxon>Mammalia</taxon>
        <taxon>Eutheria</taxon>
        <taxon>Laurasiatheria</taxon>
        <taxon>Carnivora</taxon>
        <taxon>Caniformia</taxon>
        <taxon>Musteloidea</taxon>
        <taxon>Mustelidae</taxon>
        <taxon>Guloninae</taxon>
        <taxon>Gulo</taxon>
    </lineage>
</organism>
<dbReference type="Proteomes" id="UP000269945">
    <property type="component" value="Unassembled WGS sequence"/>
</dbReference>
<dbReference type="EMBL" id="CYRY02041948">
    <property type="protein sequence ID" value="VCX31638.1"/>
    <property type="molecule type" value="Genomic_DNA"/>
</dbReference>
<gene>
    <name evidence="1" type="ORF">BN2614_LOCUS2</name>
</gene>
<sequence>PPTFIPIPVHTHTHTFVPGAHPGLRVFAHAAPRAVYVWEYRADAKEKTDATCKTRKRGVLLKTQRDIHGFCVTVRSSKDGSSAPSGLRSEEPGKCPLLSSYSLLTSEMRARPASSGRDMPTRMYLTINMEAYDV</sequence>
<dbReference type="AlphaFoldDB" id="A0A9X9M405"/>
<reference evidence="1 2" key="1">
    <citation type="submission" date="2018-10" db="EMBL/GenBank/DDBJ databases">
        <authorList>
            <person name="Ekblom R."/>
            <person name="Jareborg N."/>
        </authorList>
    </citation>
    <scope>NUCLEOTIDE SEQUENCE [LARGE SCALE GENOMIC DNA]</scope>
    <source>
        <tissue evidence="1">Muscle</tissue>
    </source>
</reference>
<keyword evidence="2" id="KW-1185">Reference proteome</keyword>
<protein>
    <submittedName>
        <fullName evidence="1">Uncharacterized protein</fullName>
    </submittedName>
</protein>
<evidence type="ECO:0000313" key="1">
    <source>
        <dbReference type="EMBL" id="VCX31638.1"/>
    </source>
</evidence>
<name>A0A9X9M405_GULGU</name>
<feature type="non-terminal residue" evidence="1">
    <location>
        <position position="1"/>
    </location>
</feature>
<proteinExistence type="predicted"/>